<dbReference type="InterPro" id="IPR029058">
    <property type="entry name" value="AB_hydrolase_fold"/>
</dbReference>
<accession>A0A9D2LU09</accession>
<dbReference type="InterPro" id="IPR022742">
    <property type="entry name" value="Hydrolase_4"/>
</dbReference>
<evidence type="ECO:0000313" key="3">
    <source>
        <dbReference type="Proteomes" id="UP000823842"/>
    </source>
</evidence>
<dbReference type="AlphaFoldDB" id="A0A9D2LU09"/>
<reference evidence="2" key="1">
    <citation type="journal article" date="2021" name="PeerJ">
        <title>Extensive microbial diversity within the chicken gut microbiome revealed by metagenomics and culture.</title>
        <authorList>
            <person name="Gilroy R."/>
            <person name="Ravi A."/>
            <person name="Getino M."/>
            <person name="Pursley I."/>
            <person name="Horton D.L."/>
            <person name="Alikhan N.F."/>
            <person name="Baker D."/>
            <person name="Gharbi K."/>
            <person name="Hall N."/>
            <person name="Watson M."/>
            <person name="Adriaenssens E.M."/>
            <person name="Foster-Nyarko E."/>
            <person name="Jarju S."/>
            <person name="Secka A."/>
            <person name="Antonio M."/>
            <person name="Oren A."/>
            <person name="Chaudhuri R.R."/>
            <person name="La Ragione R."/>
            <person name="Hildebrand F."/>
            <person name="Pallen M.J."/>
        </authorList>
    </citation>
    <scope>NUCLEOTIDE SEQUENCE</scope>
    <source>
        <strain evidence="2">ChiSjej1B19-5720</strain>
    </source>
</reference>
<feature type="domain" description="Serine aminopeptidase S33" evidence="1">
    <location>
        <begin position="30"/>
        <end position="292"/>
    </location>
</feature>
<comment type="caution">
    <text evidence="2">The sequence shown here is derived from an EMBL/GenBank/DDBJ whole genome shotgun (WGS) entry which is preliminary data.</text>
</comment>
<proteinExistence type="predicted"/>
<dbReference type="EMBL" id="DWYZ01000186">
    <property type="protein sequence ID" value="HJB29111.1"/>
    <property type="molecule type" value="Genomic_DNA"/>
</dbReference>
<sequence length="309" mass="34996">MAKKYEEFFTSEADGLKVSVLTLVPDEENYRGIVQLVHGMSEHKERYLPFMEYLAGQGFVTVIHDHRGHGKSVRNKGDLGYMYGGGAEGMLLDIHMVNQRTRKRFPELPLILFGHSMGSLAVRAYCADHDDCMDMLIVCGSPSKNPARAFGTGIARTEMLLFGPRHKSRFLEMLSFGSYAARFAKERDKNAWICSDKAIYKAYGESKLCGFTFTDDAYLALFDLMKKAYDTKHWRCTRKNLPVLFVAGAEDPCIGSVRKFAQAVQAMRAAGYVDVKGKLYPGMRHEILNETNKKQVYRDLAVYMKKKGF</sequence>
<name>A0A9D2LU09_9FIRM</name>
<gene>
    <name evidence="2" type="ORF">IAA06_10015</name>
</gene>
<dbReference type="Proteomes" id="UP000823842">
    <property type="component" value="Unassembled WGS sequence"/>
</dbReference>
<reference evidence="2" key="2">
    <citation type="submission" date="2021-04" db="EMBL/GenBank/DDBJ databases">
        <authorList>
            <person name="Gilroy R."/>
        </authorList>
    </citation>
    <scope>NUCLEOTIDE SEQUENCE</scope>
    <source>
        <strain evidence="2">ChiSjej1B19-5720</strain>
    </source>
</reference>
<evidence type="ECO:0000313" key="2">
    <source>
        <dbReference type="EMBL" id="HJB29111.1"/>
    </source>
</evidence>
<organism evidence="2 3">
    <name type="scientific">Candidatus Blautia faecavium</name>
    <dbReference type="NCBI Taxonomy" id="2838487"/>
    <lineage>
        <taxon>Bacteria</taxon>
        <taxon>Bacillati</taxon>
        <taxon>Bacillota</taxon>
        <taxon>Clostridia</taxon>
        <taxon>Lachnospirales</taxon>
        <taxon>Lachnospiraceae</taxon>
        <taxon>Blautia</taxon>
    </lineage>
</organism>
<protein>
    <submittedName>
        <fullName evidence="2">Lysophospholipase</fullName>
    </submittedName>
</protein>
<dbReference type="PANTHER" id="PTHR11614">
    <property type="entry name" value="PHOSPHOLIPASE-RELATED"/>
    <property type="match status" value="1"/>
</dbReference>
<dbReference type="SUPFAM" id="SSF53474">
    <property type="entry name" value="alpha/beta-Hydrolases"/>
    <property type="match status" value="1"/>
</dbReference>
<dbReference type="InterPro" id="IPR051044">
    <property type="entry name" value="MAG_DAG_Lipase"/>
</dbReference>
<dbReference type="Gene3D" id="3.40.50.1820">
    <property type="entry name" value="alpha/beta hydrolase"/>
    <property type="match status" value="1"/>
</dbReference>
<dbReference type="Pfam" id="PF12146">
    <property type="entry name" value="Hydrolase_4"/>
    <property type="match status" value="1"/>
</dbReference>
<evidence type="ECO:0000259" key="1">
    <source>
        <dbReference type="Pfam" id="PF12146"/>
    </source>
</evidence>